<dbReference type="RefSeq" id="WP_164736048.1">
    <property type="nucleotide sequence ID" value="NZ_BSDQ01000001.1"/>
</dbReference>
<dbReference type="PIRSF" id="PIRSF000136">
    <property type="entry name" value="LGO_GLO"/>
    <property type="match status" value="1"/>
</dbReference>
<dbReference type="InterPro" id="IPR007173">
    <property type="entry name" value="ALO_C"/>
</dbReference>
<evidence type="ECO:0000256" key="2">
    <source>
        <dbReference type="ARBA" id="ARBA00005466"/>
    </source>
</evidence>
<dbReference type="InterPro" id="IPR006093">
    <property type="entry name" value="Oxy_OxRdtase_FAD_BS"/>
</dbReference>
<dbReference type="InterPro" id="IPR016167">
    <property type="entry name" value="FAD-bd_PCMH_sub1"/>
</dbReference>
<comment type="similarity">
    <text evidence="2">Belongs to the oxygen-dependent FAD-linked oxidoreductase family.</text>
</comment>
<sequence length="446" mass="49231">MTMSPSRRPRTDRPRPRRNWSGAVRFTPHEILAPTSEDEVTAALREARSRGLPLRVIGGGHSFSPLVATDGLLLTLDGYQGLVRADQATGLVTLRGGTRLWTVAELLAPHGLALETMGDIDRQSIAGAIQTGTHGTGARFTGFAGTVRALRIALPDGSVLDTSPARDRDLFEAARLGLGTIGVILEVTLQCVPAYRLELVETTRPLDEAAGEFLATCESEDHHEIFWFPRTDRATVRTMRRLPADAPRERPSRAAELLQRKVLGNGAWEMLCRAAALAPPLSRPVAELASHVFAGPRTVDDSAAVYAAPRRVRFHESEWALPAEHLEAALTALSARFAAEDVRVTFPLEIRRAAADDVWLSTAFERETVYIAAHRYHREEAGPYLLLVQRTLADFGARPHWGKMHWLVARELSRLYPRFEDFRAVRRAADPDGQLMTPALRHLLGA</sequence>
<dbReference type="NCBIfam" id="TIGR01679">
    <property type="entry name" value="bact_FAD_ox"/>
    <property type="match status" value="1"/>
</dbReference>
<dbReference type="Gene3D" id="1.10.45.10">
    <property type="entry name" value="Vanillyl-alcohol Oxidase, Chain A, domain 4"/>
    <property type="match status" value="1"/>
</dbReference>
<dbReference type="PROSITE" id="PS51387">
    <property type="entry name" value="FAD_PCMH"/>
    <property type="match status" value="1"/>
</dbReference>
<dbReference type="InterPro" id="IPR010031">
    <property type="entry name" value="FAD_lactone_oxidase-like"/>
</dbReference>
<dbReference type="InterPro" id="IPR006094">
    <property type="entry name" value="Oxid_FAD_bind_N"/>
</dbReference>
<organism evidence="7 8">
    <name type="scientific">Brachybacterium conglomeratum</name>
    <dbReference type="NCBI Taxonomy" id="47846"/>
    <lineage>
        <taxon>Bacteria</taxon>
        <taxon>Bacillati</taxon>
        <taxon>Actinomycetota</taxon>
        <taxon>Actinomycetes</taxon>
        <taxon>Micrococcales</taxon>
        <taxon>Dermabacteraceae</taxon>
        <taxon>Brachybacterium</taxon>
    </lineage>
</organism>
<evidence type="ECO:0000256" key="5">
    <source>
        <dbReference type="SAM" id="MobiDB-lite"/>
    </source>
</evidence>
<feature type="region of interest" description="Disordered" evidence="5">
    <location>
        <begin position="1"/>
        <end position="21"/>
    </location>
</feature>
<dbReference type="Gene3D" id="3.30.43.10">
    <property type="entry name" value="Uridine Diphospho-n-acetylenolpyruvylglucosamine Reductase, domain 2"/>
    <property type="match status" value="1"/>
</dbReference>
<dbReference type="Gene3D" id="3.30.465.10">
    <property type="match status" value="1"/>
</dbReference>
<dbReference type="Pfam" id="PF01565">
    <property type="entry name" value="FAD_binding_4"/>
    <property type="match status" value="1"/>
</dbReference>
<gene>
    <name evidence="7" type="ORF">BCONGLO52_25470</name>
</gene>
<comment type="pathway">
    <text evidence="1">Cofactor biosynthesis; L-ascorbate biosynthesis.</text>
</comment>
<reference evidence="7" key="1">
    <citation type="submission" date="2022-12" db="EMBL/GenBank/DDBJ databases">
        <title>Reference genome sequencing for broad-spectrum identification of bacterial and archaeal isolates by mass spectrometry.</title>
        <authorList>
            <person name="Sekiguchi Y."/>
            <person name="Tourlousse D.M."/>
        </authorList>
    </citation>
    <scope>NUCLEOTIDE SEQUENCE</scope>
    <source>
        <strain evidence="7">5-2</strain>
    </source>
</reference>
<dbReference type="PROSITE" id="PS00862">
    <property type="entry name" value="OX2_COVAL_FAD"/>
    <property type="match status" value="1"/>
</dbReference>
<evidence type="ECO:0000256" key="4">
    <source>
        <dbReference type="ARBA" id="ARBA00023002"/>
    </source>
</evidence>
<dbReference type="InterPro" id="IPR016171">
    <property type="entry name" value="Vanillyl_alc_oxidase_C-sub2"/>
</dbReference>
<protein>
    <submittedName>
        <fullName evidence="7">FAD-linked oxidoreductase</fullName>
    </submittedName>
</protein>
<dbReference type="SUPFAM" id="SSF56176">
    <property type="entry name" value="FAD-binding/transporter-associated domain-like"/>
    <property type="match status" value="1"/>
</dbReference>
<keyword evidence="4" id="KW-0560">Oxidoreductase</keyword>
<keyword evidence="8" id="KW-1185">Reference proteome</keyword>
<dbReference type="InterPro" id="IPR016166">
    <property type="entry name" value="FAD-bd_PCMH"/>
</dbReference>
<dbReference type="PANTHER" id="PTHR43762:SF1">
    <property type="entry name" value="D-ARABINONO-1,4-LACTONE OXIDASE"/>
    <property type="match status" value="1"/>
</dbReference>
<proteinExistence type="inferred from homology"/>
<feature type="domain" description="FAD-binding PCMH-type" evidence="6">
    <location>
        <begin position="24"/>
        <end position="194"/>
    </location>
</feature>
<keyword evidence="3" id="KW-0060">Ascorbate biosynthesis</keyword>
<evidence type="ECO:0000256" key="3">
    <source>
        <dbReference type="ARBA" id="ARBA00022644"/>
    </source>
</evidence>
<dbReference type="Proteomes" id="UP001144451">
    <property type="component" value="Unassembled WGS sequence"/>
</dbReference>
<evidence type="ECO:0000313" key="8">
    <source>
        <dbReference type="Proteomes" id="UP001144451"/>
    </source>
</evidence>
<dbReference type="GeneID" id="78119451"/>
<dbReference type="InterPro" id="IPR016169">
    <property type="entry name" value="FAD-bd_PCMH_sub2"/>
</dbReference>
<dbReference type="InterPro" id="IPR036318">
    <property type="entry name" value="FAD-bd_PCMH-like_sf"/>
</dbReference>
<name>A0ABQ5RK21_9MICO</name>
<dbReference type="PANTHER" id="PTHR43762">
    <property type="entry name" value="L-GULONOLACTONE OXIDASE"/>
    <property type="match status" value="1"/>
</dbReference>
<evidence type="ECO:0000259" key="6">
    <source>
        <dbReference type="PROSITE" id="PS51387"/>
    </source>
</evidence>
<accession>A0ABQ5RK21</accession>
<dbReference type="Gene3D" id="3.30.70.2520">
    <property type="match status" value="1"/>
</dbReference>
<evidence type="ECO:0000313" key="7">
    <source>
        <dbReference type="EMBL" id="GLI31706.1"/>
    </source>
</evidence>
<comment type="caution">
    <text evidence="7">The sequence shown here is derived from an EMBL/GenBank/DDBJ whole genome shotgun (WGS) entry which is preliminary data.</text>
</comment>
<dbReference type="Pfam" id="PF04030">
    <property type="entry name" value="ALO"/>
    <property type="match status" value="1"/>
</dbReference>
<evidence type="ECO:0000256" key="1">
    <source>
        <dbReference type="ARBA" id="ARBA00005147"/>
    </source>
</evidence>
<dbReference type="EMBL" id="BSDQ01000001">
    <property type="protein sequence ID" value="GLI31706.1"/>
    <property type="molecule type" value="Genomic_DNA"/>
</dbReference>